<accession>A0A0K6IJM9</accession>
<dbReference type="STRING" id="1137284.GCA_001418205_01159"/>
<dbReference type="Proteomes" id="UP000182769">
    <property type="component" value="Unassembled WGS sequence"/>
</dbReference>
<keyword evidence="2" id="KW-1185">Reference proteome</keyword>
<gene>
    <name evidence="1" type="ORF">Ga0061065_103160</name>
</gene>
<protein>
    <submittedName>
        <fullName evidence="1">Uncharacterized protein</fullName>
    </submittedName>
</protein>
<proteinExistence type="predicted"/>
<reference evidence="2" key="1">
    <citation type="submission" date="2015-08" db="EMBL/GenBank/DDBJ databases">
        <authorList>
            <person name="Varghese N."/>
        </authorList>
    </citation>
    <scope>NUCLEOTIDE SEQUENCE [LARGE SCALE GENOMIC DNA]</scope>
    <source>
        <strain evidence="2">JCM 18476</strain>
    </source>
</reference>
<dbReference type="RefSeq" id="WP_055462273.1">
    <property type="nucleotide sequence ID" value="NZ_CYHG01000003.1"/>
</dbReference>
<evidence type="ECO:0000313" key="2">
    <source>
        <dbReference type="Proteomes" id="UP000182769"/>
    </source>
</evidence>
<name>A0A0K6IJM9_9GAMM</name>
<organism evidence="1 2">
    <name type="scientific">Marinomonas fungiae</name>
    <dbReference type="NCBI Taxonomy" id="1137284"/>
    <lineage>
        <taxon>Bacteria</taxon>
        <taxon>Pseudomonadati</taxon>
        <taxon>Pseudomonadota</taxon>
        <taxon>Gammaproteobacteria</taxon>
        <taxon>Oceanospirillales</taxon>
        <taxon>Oceanospirillaceae</taxon>
        <taxon>Marinomonas</taxon>
    </lineage>
</organism>
<evidence type="ECO:0000313" key="1">
    <source>
        <dbReference type="EMBL" id="CUB03310.1"/>
    </source>
</evidence>
<dbReference type="EMBL" id="CYHG01000003">
    <property type="protein sequence ID" value="CUB03310.1"/>
    <property type="molecule type" value="Genomic_DNA"/>
</dbReference>
<dbReference type="AlphaFoldDB" id="A0A0K6IJM9"/>
<sequence length="63" mass="6764">MSEIDQVIHSTAASAEETSLSAKELTELSLKLQAQLEGIRKIDGLIDDANKNGVNLIEVKNVA</sequence>